<dbReference type="EMBL" id="BCMS01000001">
    <property type="protein sequence ID" value="GAQ22039.1"/>
    <property type="molecule type" value="Genomic_DNA"/>
</dbReference>
<sequence>MTPPCPIERHLNQPVPDWAPLVQAASPLLFALARRHDVRDPEEFAFQVLRRALAERRCWSRSGLPGRVWLCGLALQAARSASPPHLSGTAAS</sequence>
<accession>A0A100HM87</accession>
<dbReference type="AlphaFoldDB" id="A0A100HM87"/>
<evidence type="ECO:0000313" key="2">
    <source>
        <dbReference type="Proteomes" id="UP000056209"/>
    </source>
</evidence>
<name>A0A100HM87_9DEIO</name>
<reference evidence="2" key="1">
    <citation type="submission" date="2015-11" db="EMBL/GenBank/DDBJ databases">
        <title>Draft Genome Sequence of the Radioresistant Bacterium Deinococcus grandis, Isolated from Freshwater Fish in Japan.</title>
        <authorList>
            <person name="Satoh K."/>
            <person name="Onodera T."/>
            <person name="Omoso K."/>
            <person name="Takeda-Yano K."/>
            <person name="Katayama T."/>
            <person name="Oono Y."/>
            <person name="Narumi I."/>
        </authorList>
    </citation>
    <scope>NUCLEOTIDE SEQUENCE [LARGE SCALE GENOMIC DNA]</scope>
    <source>
        <strain evidence="2">ATCC 43672</strain>
    </source>
</reference>
<evidence type="ECO:0000313" key="1">
    <source>
        <dbReference type="EMBL" id="GAQ22039.1"/>
    </source>
</evidence>
<dbReference type="RefSeq" id="WP_058976927.1">
    <property type="nucleotide sequence ID" value="NZ_BCMS01000001.1"/>
</dbReference>
<comment type="caution">
    <text evidence="1">The sequence shown here is derived from an EMBL/GenBank/DDBJ whole genome shotgun (WGS) entry which is preliminary data.</text>
</comment>
<organism evidence="1 2">
    <name type="scientific">Deinococcus grandis</name>
    <dbReference type="NCBI Taxonomy" id="57498"/>
    <lineage>
        <taxon>Bacteria</taxon>
        <taxon>Thermotogati</taxon>
        <taxon>Deinococcota</taxon>
        <taxon>Deinococci</taxon>
        <taxon>Deinococcales</taxon>
        <taxon>Deinococcaceae</taxon>
        <taxon>Deinococcus</taxon>
    </lineage>
</organism>
<gene>
    <name evidence="1" type="ORF">DEIGR_102066</name>
</gene>
<dbReference type="Proteomes" id="UP000056209">
    <property type="component" value="Unassembled WGS sequence"/>
</dbReference>
<proteinExistence type="predicted"/>
<protein>
    <submittedName>
        <fullName evidence="1">Uncharacterized protein</fullName>
    </submittedName>
</protein>
<keyword evidence="2" id="KW-1185">Reference proteome</keyword>